<dbReference type="PANTHER" id="PTHR42052:SF1">
    <property type="entry name" value="ABM DOMAIN-CONTAINING PROTEIN"/>
    <property type="match status" value="1"/>
</dbReference>
<dbReference type="EMBL" id="DS027060">
    <property type="protein sequence ID" value="EAW06636.1"/>
    <property type="molecule type" value="Genomic_DNA"/>
</dbReference>
<dbReference type="InterPro" id="IPR011008">
    <property type="entry name" value="Dimeric_a/b-barrel"/>
</dbReference>
<sequence>MTLPTPVTEIALLHLKSTPPSSSTLTLLREATSAQAKYSSYPVHLFTQVEDPSFIYLIGGWASARQHHEDWIPSPANQEFMRQLADEIEVVWMFHVEGDAARQAELLLGAAVVAVGRYFVGAARRDAFERVFGEVSGGLEGYTAPLPLFGGWRVEREEGEEFVLLSGWKEVQAHYDFASSEGFKEFSKIREYMDSAEINHMVRWEEGEKGGMSTLRD</sequence>
<dbReference type="GeneID" id="4700454"/>
<dbReference type="VEuPathDB" id="FungiDB:ACLA_083310"/>
<dbReference type="KEGG" id="act:ACLA_083310"/>
<dbReference type="HOGENOM" id="CLU_062848_1_0_1"/>
<dbReference type="OrthoDB" id="3542212at2759"/>
<name>A1CTJ9_ASPCL</name>
<dbReference type="Proteomes" id="UP000006701">
    <property type="component" value="Unassembled WGS sequence"/>
</dbReference>
<dbReference type="AlphaFoldDB" id="A1CTJ9"/>
<proteinExistence type="predicted"/>
<dbReference type="RefSeq" id="XP_001268062.1">
    <property type="nucleotide sequence ID" value="XM_001268061.1"/>
</dbReference>
<evidence type="ECO:0000313" key="1">
    <source>
        <dbReference type="EMBL" id="EAW06636.1"/>
    </source>
</evidence>
<reference evidence="1 2" key="1">
    <citation type="journal article" date="2008" name="PLoS Genet.">
        <title>Genomic islands in the pathogenic filamentous fungus Aspergillus fumigatus.</title>
        <authorList>
            <person name="Fedorova N.D."/>
            <person name="Khaldi N."/>
            <person name="Joardar V.S."/>
            <person name="Maiti R."/>
            <person name="Amedeo P."/>
            <person name="Anderson M.J."/>
            <person name="Crabtree J."/>
            <person name="Silva J.C."/>
            <person name="Badger J.H."/>
            <person name="Albarraq A."/>
            <person name="Angiuoli S."/>
            <person name="Bussey H."/>
            <person name="Bowyer P."/>
            <person name="Cotty P.J."/>
            <person name="Dyer P.S."/>
            <person name="Egan A."/>
            <person name="Galens K."/>
            <person name="Fraser-Liggett C.M."/>
            <person name="Haas B.J."/>
            <person name="Inman J.M."/>
            <person name="Kent R."/>
            <person name="Lemieux S."/>
            <person name="Malavazi I."/>
            <person name="Orvis J."/>
            <person name="Roemer T."/>
            <person name="Ronning C.M."/>
            <person name="Sundaram J.P."/>
            <person name="Sutton G."/>
            <person name="Turner G."/>
            <person name="Venter J.C."/>
            <person name="White O.R."/>
            <person name="Whitty B.R."/>
            <person name="Youngman P."/>
            <person name="Wolfe K.H."/>
            <person name="Goldman G.H."/>
            <person name="Wortman J.R."/>
            <person name="Jiang B."/>
            <person name="Denning D.W."/>
            <person name="Nierman W.C."/>
        </authorList>
    </citation>
    <scope>NUCLEOTIDE SEQUENCE [LARGE SCALE GENOMIC DNA]</scope>
    <source>
        <strain evidence="2">ATCC 1007 / CBS 513.65 / DSM 816 / NCTC 3887 / NRRL 1</strain>
    </source>
</reference>
<protein>
    <recommendedName>
        <fullName evidence="3">ABM domain-containing protein</fullName>
    </recommendedName>
</protein>
<evidence type="ECO:0000313" key="2">
    <source>
        <dbReference type="Proteomes" id="UP000006701"/>
    </source>
</evidence>
<dbReference type="OMA" id="VYIVGNW"/>
<evidence type="ECO:0008006" key="3">
    <source>
        <dbReference type="Google" id="ProtNLM"/>
    </source>
</evidence>
<dbReference type="eggNOG" id="ENOG502SEJ8">
    <property type="taxonomic scope" value="Eukaryota"/>
</dbReference>
<keyword evidence="2" id="KW-1185">Reference proteome</keyword>
<dbReference type="Gene3D" id="3.30.70.100">
    <property type="match status" value="2"/>
</dbReference>
<dbReference type="PANTHER" id="PTHR42052">
    <property type="entry name" value="ABM DOMAIN-CONTAINING PROTEIN"/>
    <property type="match status" value="1"/>
</dbReference>
<accession>A1CTJ9</accession>
<dbReference type="SUPFAM" id="SSF54909">
    <property type="entry name" value="Dimeric alpha+beta barrel"/>
    <property type="match status" value="1"/>
</dbReference>
<organism evidence="1 2">
    <name type="scientific">Aspergillus clavatus (strain ATCC 1007 / CBS 513.65 / DSM 816 / NCTC 3887 / NRRL 1 / QM 1276 / 107)</name>
    <dbReference type="NCBI Taxonomy" id="344612"/>
    <lineage>
        <taxon>Eukaryota</taxon>
        <taxon>Fungi</taxon>
        <taxon>Dikarya</taxon>
        <taxon>Ascomycota</taxon>
        <taxon>Pezizomycotina</taxon>
        <taxon>Eurotiomycetes</taxon>
        <taxon>Eurotiomycetidae</taxon>
        <taxon>Eurotiales</taxon>
        <taxon>Aspergillaceae</taxon>
        <taxon>Aspergillus</taxon>
        <taxon>Aspergillus subgen. Fumigati</taxon>
    </lineage>
</organism>
<gene>
    <name evidence="1" type="ORF">ACLA_083310</name>
</gene>